<protein>
    <submittedName>
        <fullName evidence="3">Lipoprotein</fullName>
    </submittedName>
</protein>
<dbReference type="PANTHER" id="PTHR39335">
    <property type="entry name" value="BLL4220 PROTEIN"/>
    <property type="match status" value="1"/>
</dbReference>
<dbReference type="RefSeq" id="WP_203916577.1">
    <property type="nucleotide sequence ID" value="NZ_BONZ01000012.1"/>
</dbReference>
<proteinExistence type="predicted"/>
<dbReference type="PANTHER" id="PTHR39335:SF1">
    <property type="entry name" value="BLL4220 PROTEIN"/>
    <property type="match status" value="1"/>
</dbReference>
<sequence>MKTHLSARRWRQLGLLAGAGAFVAACSSNTTSASPAGSQGAAPSQAASGAGGTPVVMTHTGPLGTYLTDGSGRTLYLFVTDTTSTSTCVGQCAAFWPPLTTNGTAQAGTGVTGSDLTTSTRPDGTSQVDYHGHPLYYFASDKAAGDTAGQGLDNGGLWWVVSPSGNAITTTASGSGGGIGY</sequence>
<evidence type="ECO:0000256" key="2">
    <source>
        <dbReference type="SAM" id="SignalP"/>
    </source>
</evidence>
<name>A0A8J3VNI4_9ACTN</name>
<feature type="region of interest" description="Disordered" evidence="1">
    <location>
        <begin position="33"/>
        <end position="53"/>
    </location>
</feature>
<feature type="signal peptide" evidence="2">
    <location>
        <begin position="1"/>
        <end position="33"/>
    </location>
</feature>
<reference evidence="3" key="1">
    <citation type="submission" date="2021-01" db="EMBL/GenBank/DDBJ databases">
        <title>Whole genome shotgun sequence of Rugosimonospora africana NBRC 104875.</title>
        <authorList>
            <person name="Komaki H."/>
            <person name="Tamura T."/>
        </authorList>
    </citation>
    <scope>NUCLEOTIDE SEQUENCE</scope>
    <source>
        <strain evidence="3">NBRC 104875</strain>
    </source>
</reference>
<accession>A0A8J3VNI4</accession>
<dbReference type="InterPro" id="IPR005297">
    <property type="entry name" value="Lipoprotein_repeat"/>
</dbReference>
<feature type="chain" id="PRO_5035179937" evidence="2">
    <location>
        <begin position="34"/>
        <end position="181"/>
    </location>
</feature>
<dbReference type="PROSITE" id="PS51257">
    <property type="entry name" value="PROKAR_LIPOPROTEIN"/>
    <property type="match status" value="1"/>
</dbReference>
<dbReference type="GO" id="GO:0043448">
    <property type="term" value="P:alkane catabolic process"/>
    <property type="evidence" value="ECO:0007669"/>
    <property type="project" value="TreeGrafter"/>
</dbReference>
<comment type="caution">
    <text evidence="3">The sequence shown here is derived from an EMBL/GenBank/DDBJ whole genome shotgun (WGS) entry which is preliminary data.</text>
</comment>
<keyword evidence="2" id="KW-0732">Signal</keyword>
<organism evidence="3 4">
    <name type="scientific">Rugosimonospora africana</name>
    <dbReference type="NCBI Taxonomy" id="556532"/>
    <lineage>
        <taxon>Bacteria</taxon>
        <taxon>Bacillati</taxon>
        <taxon>Actinomycetota</taxon>
        <taxon>Actinomycetes</taxon>
        <taxon>Micromonosporales</taxon>
        <taxon>Micromonosporaceae</taxon>
        <taxon>Rugosimonospora</taxon>
    </lineage>
</organism>
<dbReference type="AlphaFoldDB" id="A0A8J3VNI4"/>
<keyword evidence="4" id="KW-1185">Reference proteome</keyword>
<dbReference type="Proteomes" id="UP000642748">
    <property type="component" value="Unassembled WGS sequence"/>
</dbReference>
<evidence type="ECO:0000256" key="1">
    <source>
        <dbReference type="SAM" id="MobiDB-lite"/>
    </source>
</evidence>
<keyword evidence="3" id="KW-0449">Lipoprotein</keyword>
<dbReference type="EMBL" id="BONZ01000012">
    <property type="protein sequence ID" value="GIH12867.1"/>
    <property type="molecule type" value="Genomic_DNA"/>
</dbReference>
<feature type="compositionally biased region" description="Low complexity" evidence="1">
    <location>
        <begin position="33"/>
        <end position="48"/>
    </location>
</feature>
<dbReference type="Pfam" id="PF03640">
    <property type="entry name" value="Lipoprotein_15"/>
    <property type="match status" value="2"/>
</dbReference>
<gene>
    <name evidence="3" type="ORF">Raf01_10390</name>
</gene>
<evidence type="ECO:0000313" key="3">
    <source>
        <dbReference type="EMBL" id="GIH12867.1"/>
    </source>
</evidence>
<evidence type="ECO:0000313" key="4">
    <source>
        <dbReference type="Proteomes" id="UP000642748"/>
    </source>
</evidence>
<feature type="region of interest" description="Disordered" evidence="1">
    <location>
        <begin position="106"/>
        <end position="125"/>
    </location>
</feature>